<dbReference type="GO" id="GO:0005737">
    <property type="term" value="C:cytoplasm"/>
    <property type="evidence" value="ECO:0007669"/>
    <property type="project" value="TreeGrafter"/>
</dbReference>
<reference evidence="1 2" key="1">
    <citation type="submission" date="2019-03" db="EMBL/GenBank/DDBJ databases">
        <title>Genomic Encyclopedia of Type Strains, Phase IV (KMG-IV): sequencing the most valuable type-strain genomes for metagenomic binning, comparative biology and taxonomic classification.</title>
        <authorList>
            <person name="Goeker M."/>
        </authorList>
    </citation>
    <scope>NUCLEOTIDE SEQUENCE [LARGE SCALE GENOMIC DNA]</scope>
    <source>
        <strain evidence="1 2">DSM 24591</strain>
    </source>
</reference>
<protein>
    <submittedName>
        <fullName evidence="1">2-keto-4-pentenoate hydratase</fullName>
    </submittedName>
</protein>
<dbReference type="InterPro" id="IPR036663">
    <property type="entry name" value="Fumarylacetoacetase_C_sf"/>
</dbReference>
<organism evidence="1 2">
    <name type="scientific">Paralcaligenes ureilyticus</name>
    <dbReference type="NCBI Taxonomy" id="627131"/>
    <lineage>
        <taxon>Bacteria</taxon>
        <taxon>Pseudomonadati</taxon>
        <taxon>Pseudomonadota</taxon>
        <taxon>Betaproteobacteria</taxon>
        <taxon>Burkholderiales</taxon>
        <taxon>Alcaligenaceae</taxon>
        <taxon>Paralcaligenes</taxon>
    </lineage>
</organism>
<dbReference type="AlphaFoldDB" id="A0A4R3LU13"/>
<sequence>MNHSESPELTLARQLVEARQRVSPIADLSAELIPSSAQAACVVQQACLTLAGASLGGWKVGAKSLTGPIQGAPLPIEGLHPSPATVKRSAFGVLGLELEIAFYFGRVFEPREQPYSDEEVGSGLKAMAATIEIVSSRFAAWPKVDKLAQLADLQNHGALIVGQPVPYQATYPFTNPSMTFSYDGADIILGESPFNPAGDPRRLLPWLVNHCIGQGVALTPEMSVTAGSYSGVHFPDRPGTAIGQIAGLPPVQLVIE</sequence>
<gene>
    <name evidence="1" type="ORF">EDC26_11319</name>
</gene>
<comment type="caution">
    <text evidence="1">The sequence shown here is derived from an EMBL/GenBank/DDBJ whole genome shotgun (WGS) entry which is preliminary data.</text>
</comment>
<proteinExistence type="predicted"/>
<name>A0A4R3LU13_9BURK</name>
<dbReference type="GO" id="GO:0008684">
    <property type="term" value="F:2-oxopent-4-enoate hydratase activity"/>
    <property type="evidence" value="ECO:0007669"/>
    <property type="project" value="TreeGrafter"/>
</dbReference>
<accession>A0A4R3LU13</accession>
<dbReference type="Proteomes" id="UP000295525">
    <property type="component" value="Unassembled WGS sequence"/>
</dbReference>
<dbReference type="EMBL" id="SMAJ01000013">
    <property type="protein sequence ID" value="TCT04042.1"/>
    <property type="molecule type" value="Genomic_DNA"/>
</dbReference>
<evidence type="ECO:0000313" key="1">
    <source>
        <dbReference type="EMBL" id="TCT04042.1"/>
    </source>
</evidence>
<dbReference type="SUPFAM" id="SSF56529">
    <property type="entry name" value="FAH"/>
    <property type="match status" value="1"/>
</dbReference>
<evidence type="ECO:0000313" key="2">
    <source>
        <dbReference type="Proteomes" id="UP000295525"/>
    </source>
</evidence>
<dbReference type="Gene3D" id="3.90.850.10">
    <property type="entry name" value="Fumarylacetoacetase-like, C-terminal domain"/>
    <property type="match status" value="1"/>
</dbReference>
<dbReference type="PANTHER" id="PTHR30143">
    <property type="entry name" value="ACID HYDRATASE"/>
    <property type="match status" value="1"/>
</dbReference>
<dbReference type="InterPro" id="IPR050772">
    <property type="entry name" value="Hydratase-Decarb/MhpD_sf"/>
</dbReference>
<dbReference type="RefSeq" id="WP_132584007.1">
    <property type="nucleotide sequence ID" value="NZ_SMAJ01000013.1"/>
</dbReference>
<dbReference type="OrthoDB" id="8961539at2"/>
<dbReference type="PANTHER" id="PTHR30143:SF0">
    <property type="entry name" value="2-KETO-4-PENTENOATE HYDRATASE"/>
    <property type="match status" value="1"/>
</dbReference>
<keyword evidence="2" id="KW-1185">Reference proteome</keyword>